<dbReference type="Proteomes" id="UP000317650">
    <property type="component" value="Chromosome 6"/>
</dbReference>
<accession>A0A4S8IMQ9</accession>
<comment type="caution">
    <text evidence="1">The sequence shown here is derived from an EMBL/GenBank/DDBJ whole genome shotgun (WGS) entry which is preliminary data.</text>
</comment>
<dbReference type="EMBL" id="PYDT01000009">
    <property type="protein sequence ID" value="THU49785.1"/>
    <property type="molecule type" value="Genomic_DNA"/>
</dbReference>
<name>A0A4S8IMQ9_MUSBA</name>
<reference evidence="1 2" key="1">
    <citation type="journal article" date="2019" name="Nat. Plants">
        <title>Genome sequencing of Musa balbisiana reveals subgenome evolution and function divergence in polyploid bananas.</title>
        <authorList>
            <person name="Yao X."/>
        </authorList>
    </citation>
    <scope>NUCLEOTIDE SEQUENCE [LARGE SCALE GENOMIC DNA]</scope>
    <source>
        <strain evidence="2">cv. DH-PKW</strain>
        <tissue evidence="1">Leaves</tissue>
    </source>
</reference>
<proteinExistence type="predicted"/>
<keyword evidence="2" id="KW-1185">Reference proteome</keyword>
<evidence type="ECO:0000313" key="1">
    <source>
        <dbReference type="EMBL" id="THU49785.1"/>
    </source>
</evidence>
<protein>
    <submittedName>
        <fullName evidence="1">Uncharacterized protein</fullName>
    </submittedName>
</protein>
<sequence length="166" mass="18791">MTCRYVGDEGQLDLVYWHRNRQMRHFGVEIMGVISMNGEHQVDMSSLVRRYFSVHLLMLAVNFYDRNWPDRQQYCAAVAGHDRKQEDADGGEARQIPPERGIGGSGCLSFRDRLDLFRSFSSAFFLIKNSDLSAMAESRGPATYTFPLSPVTRGLSMSNPCVDVNS</sequence>
<gene>
    <name evidence="1" type="ORF">C4D60_Mb06t13180</name>
</gene>
<evidence type="ECO:0000313" key="2">
    <source>
        <dbReference type="Proteomes" id="UP000317650"/>
    </source>
</evidence>
<dbReference type="AlphaFoldDB" id="A0A4S8IMQ9"/>
<organism evidence="1 2">
    <name type="scientific">Musa balbisiana</name>
    <name type="common">Banana</name>
    <dbReference type="NCBI Taxonomy" id="52838"/>
    <lineage>
        <taxon>Eukaryota</taxon>
        <taxon>Viridiplantae</taxon>
        <taxon>Streptophyta</taxon>
        <taxon>Embryophyta</taxon>
        <taxon>Tracheophyta</taxon>
        <taxon>Spermatophyta</taxon>
        <taxon>Magnoliopsida</taxon>
        <taxon>Liliopsida</taxon>
        <taxon>Zingiberales</taxon>
        <taxon>Musaceae</taxon>
        <taxon>Musa</taxon>
    </lineage>
</organism>